<dbReference type="Gene3D" id="3.60.10.10">
    <property type="entry name" value="Endonuclease/exonuclease/phosphatase"/>
    <property type="match status" value="1"/>
</dbReference>
<proteinExistence type="predicted"/>
<gene>
    <name evidence="3" type="ORF">LSALG_LOCUS24777</name>
</gene>
<evidence type="ECO:0000256" key="2">
    <source>
        <dbReference type="SAM" id="Phobius"/>
    </source>
</evidence>
<evidence type="ECO:0000313" key="3">
    <source>
        <dbReference type="EMBL" id="CAI9285302.1"/>
    </source>
</evidence>
<feature type="transmembrane region" description="Helical" evidence="2">
    <location>
        <begin position="235"/>
        <end position="259"/>
    </location>
</feature>
<keyword evidence="2" id="KW-0812">Transmembrane</keyword>
<dbReference type="AlphaFoldDB" id="A0AA35Z4F7"/>
<dbReference type="SUPFAM" id="SSF56219">
    <property type="entry name" value="DNase I-like"/>
    <property type="match status" value="1"/>
</dbReference>
<evidence type="ECO:0000256" key="1">
    <source>
        <dbReference type="SAM" id="MobiDB-lite"/>
    </source>
</evidence>
<reference evidence="3" key="1">
    <citation type="submission" date="2023-04" db="EMBL/GenBank/DDBJ databases">
        <authorList>
            <person name="Vijverberg K."/>
            <person name="Xiong W."/>
            <person name="Schranz E."/>
        </authorList>
    </citation>
    <scope>NUCLEOTIDE SEQUENCE</scope>
</reference>
<evidence type="ECO:0000313" key="4">
    <source>
        <dbReference type="Proteomes" id="UP001177003"/>
    </source>
</evidence>
<keyword evidence="4" id="KW-1185">Reference proteome</keyword>
<evidence type="ECO:0008006" key="5">
    <source>
        <dbReference type="Google" id="ProtNLM"/>
    </source>
</evidence>
<name>A0AA35Z4F7_LACSI</name>
<keyword evidence="2" id="KW-0472">Membrane</keyword>
<accession>A0AA35Z4F7</accession>
<feature type="compositionally biased region" description="Polar residues" evidence="1">
    <location>
        <begin position="69"/>
        <end position="84"/>
    </location>
</feature>
<dbReference type="EMBL" id="OX465081">
    <property type="protein sequence ID" value="CAI9285302.1"/>
    <property type="molecule type" value="Genomic_DNA"/>
</dbReference>
<keyword evidence="2" id="KW-1133">Transmembrane helix</keyword>
<protein>
    <recommendedName>
        <fullName evidence="5">RNA-directed DNA polymerase, eukaryota, reverse transcriptase zinc-binding domain protein</fullName>
    </recommendedName>
</protein>
<dbReference type="InterPro" id="IPR036691">
    <property type="entry name" value="Endo/exonu/phosph_ase_sf"/>
</dbReference>
<dbReference type="Proteomes" id="UP001177003">
    <property type="component" value="Chromosome 5"/>
</dbReference>
<sequence length="282" mass="31055">MHEDPSPPITLLGLVVYSPKKLQPEVQMATAPVVGPVVASAIATVAHSFVVQQHYDSSDAIPTDGLAAGSSSKTNEKNQNPNLVNKSCSGVNSLGFSGGYGRISGINISEEDLSHPPGFSNKSMGYNMDGCFDRLKELVEDHVERQIQKWIVFQLTFKGRVVWIRDLGLKICNLHKINFLVIQETKMEAMDLVTVSSFRGNASFMHAFSSSRGSSGGILVVWDHTIISQKNVFTFTWFVVIEAIWVPSGLAVMFIVVYAPQGANDKRELWDQISRIIMSFFG</sequence>
<feature type="region of interest" description="Disordered" evidence="1">
    <location>
        <begin position="62"/>
        <end position="84"/>
    </location>
</feature>
<organism evidence="3 4">
    <name type="scientific">Lactuca saligna</name>
    <name type="common">Willowleaf lettuce</name>
    <dbReference type="NCBI Taxonomy" id="75948"/>
    <lineage>
        <taxon>Eukaryota</taxon>
        <taxon>Viridiplantae</taxon>
        <taxon>Streptophyta</taxon>
        <taxon>Embryophyta</taxon>
        <taxon>Tracheophyta</taxon>
        <taxon>Spermatophyta</taxon>
        <taxon>Magnoliopsida</taxon>
        <taxon>eudicotyledons</taxon>
        <taxon>Gunneridae</taxon>
        <taxon>Pentapetalae</taxon>
        <taxon>asterids</taxon>
        <taxon>campanulids</taxon>
        <taxon>Asterales</taxon>
        <taxon>Asteraceae</taxon>
        <taxon>Cichorioideae</taxon>
        <taxon>Cichorieae</taxon>
        <taxon>Lactucinae</taxon>
        <taxon>Lactuca</taxon>
    </lineage>
</organism>